<name>A0A452HB13_9SAUR</name>
<evidence type="ECO:0000313" key="3">
    <source>
        <dbReference type="Ensembl" id="ENSGAGP00000011925.1"/>
    </source>
</evidence>
<evidence type="ECO:0000313" key="4">
    <source>
        <dbReference type="Proteomes" id="UP000291020"/>
    </source>
</evidence>
<dbReference type="PANTHER" id="PTHR44533">
    <property type="entry name" value="DEAD/H RNA HELICASE, PUTATIVE-RELATED"/>
    <property type="match status" value="1"/>
</dbReference>
<dbReference type="AlphaFoldDB" id="A0A452HB13"/>
<dbReference type="GO" id="GO:0005737">
    <property type="term" value="C:cytoplasm"/>
    <property type="evidence" value="ECO:0007669"/>
    <property type="project" value="TreeGrafter"/>
</dbReference>
<dbReference type="InterPro" id="IPR052431">
    <property type="entry name" value="SKI2_subfamily_helicases"/>
</dbReference>
<keyword evidence="2" id="KW-0067">ATP-binding</keyword>
<dbReference type="GO" id="GO:0004386">
    <property type="term" value="F:helicase activity"/>
    <property type="evidence" value="ECO:0007669"/>
    <property type="project" value="UniProtKB-KW"/>
</dbReference>
<dbReference type="PANTHER" id="PTHR44533:SF3">
    <property type="entry name" value="ATP-DEPENDENT RNA HELICASE DDX60-RELATED"/>
    <property type="match status" value="1"/>
</dbReference>
<reference evidence="3" key="2">
    <citation type="submission" date="2025-08" db="UniProtKB">
        <authorList>
            <consortium name="Ensembl"/>
        </authorList>
    </citation>
    <scope>IDENTIFICATION</scope>
</reference>
<dbReference type="STRING" id="38772.ENSGAGP00000011925"/>
<keyword evidence="2" id="KW-0347">Helicase</keyword>
<reference evidence="4" key="1">
    <citation type="journal article" date="2017" name="PLoS ONE">
        <title>The Agassiz's desert tortoise genome provides a resource for the conservation of a threatened species.</title>
        <authorList>
            <person name="Tollis M."/>
            <person name="DeNardo D.F."/>
            <person name="Cornelius J.A."/>
            <person name="Dolby G.A."/>
            <person name="Edwards T."/>
            <person name="Henen B.T."/>
            <person name="Karl A.E."/>
            <person name="Murphy R.W."/>
            <person name="Kusumi K."/>
        </authorList>
    </citation>
    <scope>NUCLEOTIDE SEQUENCE [LARGE SCALE GENOMIC DNA]</scope>
</reference>
<organism evidence="3 4">
    <name type="scientific">Gopherus agassizii</name>
    <name type="common">Agassiz's desert tortoise</name>
    <dbReference type="NCBI Taxonomy" id="38772"/>
    <lineage>
        <taxon>Eukaryota</taxon>
        <taxon>Metazoa</taxon>
        <taxon>Chordata</taxon>
        <taxon>Craniata</taxon>
        <taxon>Vertebrata</taxon>
        <taxon>Euteleostomi</taxon>
        <taxon>Archelosauria</taxon>
        <taxon>Testudinata</taxon>
        <taxon>Testudines</taxon>
        <taxon>Cryptodira</taxon>
        <taxon>Durocryptodira</taxon>
        <taxon>Testudinoidea</taxon>
        <taxon>Testudinidae</taxon>
        <taxon>Gopherus</taxon>
    </lineage>
</organism>
<keyword evidence="1" id="KW-0378">Hydrolase</keyword>
<proteinExistence type="predicted"/>
<sequence>MADMKQEYQLPLSRTDFSGEECNDSKLVSHLTSCNEGRTAVSPFACLSGNMDSDLLHAETVNSVILRTVGITAGNIPVLCAKKFDNRRRRMPLNAYALDFYKHGSLKAMAQDNGIHEGEAYLLLKDFSLTIKAISVSLRELCDDEEDNVVRAFSQLGDSYWEKLQKV</sequence>
<keyword evidence="4" id="KW-1185">Reference proteome</keyword>
<keyword evidence="2" id="KW-0547">Nucleotide-binding</keyword>
<dbReference type="Proteomes" id="UP000291020">
    <property type="component" value="Unassembled WGS sequence"/>
</dbReference>
<protein>
    <submittedName>
        <fullName evidence="3">Uncharacterized protein</fullName>
    </submittedName>
</protein>
<evidence type="ECO:0000256" key="1">
    <source>
        <dbReference type="ARBA" id="ARBA00022801"/>
    </source>
</evidence>
<reference evidence="3" key="3">
    <citation type="submission" date="2025-09" db="UniProtKB">
        <authorList>
            <consortium name="Ensembl"/>
        </authorList>
    </citation>
    <scope>IDENTIFICATION</scope>
</reference>
<dbReference type="Ensembl" id="ENSGAGT00000013661.1">
    <property type="protein sequence ID" value="ENSGAGP00000011925.1"/>
    <property type="gene ID" value="ENSGAGG00000009193.1"/>
</dbReference>
<dbReference type="GO" id="GO:0016787">
    <property type="term" value="F:hydrolase activity"/>
    <property type="evidence" value="ECO:0007669"/>
    <property type="project" value="UniProtKB-KW"/>
</dbReference>
<evidence type="ECO:0000256" key="2">
    <source>
        <dbReference type="ARBA" id="ARBA00022806"/>
    </source>
</evidence>
<dbReference type="GO" id="GO:0003727">
    <property type="term" value="F:single-stranded RNA binding"/>
    <property type="evidence" value="ECO:0007669"/>
    <property type="project" value="TreeGrafter"/>
</dbReference>
<dbReference type="GO" id="GO:0051607">
    <property type="term" value="P:defense response to virus"/>
    <property type="evidence" value="ECO:0007669"/>
    <property type="project" value="TreeGrafter"/>
</dbReference>
<dbReference type="GO" id="GO:0003725">
    <property type="term" value="F:double-stranded RNA binding"/>
    <property type="evidence" value="ECO:0007669"/>
    <property type="project" value="TreeGrafter"/>
</dbReference>
<accession>A0A452HB13</accession>